<sequence length="86" mass="9628">MAECLEFVYLDVFTETPFKGNPLAIVHLPPPSTTHAALTQAQKQTIARELNLSETVFVQDLDKNLYGDQNLSVPPSIYKLLVWIPS</sequence>
<dbReference type="STRING" id="1043005.A0A074YIQ9"/>
<dbReference type="SUPFAM" id="SSF54506">
    <property type="entry name" value="Diaminopimelate epimerase-like"/>
    <property type="match status" value="1"/>
</dbReference>
<reference evidence="1 2" key="1">
    <citation type="journal article" date="2014" name="BMC Genomics">
        <title>Genome sequencing of four Aureobasidium pullulans varieties: biotechnological potential, stress tolerance, and description of new species.</title>
        <authorList>
            <person name="Gostin Ar C."/>
            <person name="Ohm R.A."/>
            <person name="Kogej T."/>
            <person name="Sonjak S."/>
            <person name="Turk M."/>
            <person name="Zajc J."/>
            <person name="Zalar P."/>
            <person name="Grube M."/>
            <person name="Sun H."/>
            <person name="Han J."/>
            <person name="Sharma A."/>
            <person name="Chiniquy J."/>
            <person name="Ngan C.Y."/>
            <person name="Lipzen A."/>
            <person name="Barry K."/>
            <person name="Grigoriev I.V."/>
            <person name="Gunde-Cimerman N."/>
        </authorList>
    </citation>
    <scope>NUCLEOTIDE SEQUENCE [LARGE SCALE GENOMIC DNA]</scope>
    <source>
        <strain evidence="1 2">EXF-2481</strain>
    </source>
</reference>
<keyword evidence="2" id="KW-1185">Reference proteome</keyword>
<dbReference type="InParanoid" id="A0A074YIQ9"/>
<proteinExistence type="predicted"/>
<gene>
    <name evidence="1" type="ORF">AUEXF2481DRAFT_539820</name>
</gene>
<dbReference type="InterPro" id="IPR003719">
    <property type="entry name" value="Phenazine_PhzF-like"/>
</dbReference>
<evidence type="ECO:0000313" key="1">
    <source>
        <dbReference type="EMBL" id="KEQ97658.1"/>
    </source>
</evidence>
<dbReference type="HOGENOM" id="CLU_2497531_0_0_1"/>
<dbReference type="Proteomes" id="UP000030641">
    <property type="component" value="Unassembled WGS sequence"/>
</dbReference>
<dbReference type="Pfam" id="PF02567">
    <property type="entry name" value="PhzC-PhzF"/>
    <property type="match status" value="1"/>
</dbReference>
<dbReference type="RefSeq" id="XP_013346490.1">
    <property type="nucleotide sequence ID" value="XM_013491036.1"/>
</dbReference>
<accession>A0A074YIQ9</accession>
<protein>
    <submittedName>
        <fullName evidence="1">Uncharacterized protein</fullName>
    </submittedName>
</protein>
<dbReference type="AlphaFoldDB" id="A0A074YIQ9"/>
<dbReference type="Gene3D" id="3.10.310.10">
    <property type="entry name" value="Diaminopimelate Epimerase, Chain A, domain 1"/>
    <property type="match status" value="1"/>
</dbReference>
<evidence type="ECO:0000313" key="2">
    <source>
        <dbReference type="Proteomes" id="UP000030641"/>
    </source>
</evidence>
<dbReference type="GO" id="GO:0003824">
    <property type="term" value="F:catalytic activity"/>
    <property type="evidence" value="ECO:0007669"/>
    <property type="project" value="InterPro"/>
</dbReference>
<name>A0A074YIQ9_AURSE</name>
<dbReference type="EMBL" id="KL584753">
    <property type="protein sequence ID" value="KEQ97658.1"/>
    <property type="molecule type" value="Genomic_DNA"/>
</dbReference>
<dbReference type="OrthoDB" id="75169at2759"/>
<dbReference type="GeneID" id="25368919"/>
<organism evidence="1 2">
    <name type="scientific">Aureobasidium subglaciale (strain EXF-2481)</name>
    <name type="common">Aureobasidium pullulans var. subglaciale</name>
    <dbReference type="NCBI Taxonomy" id="1043005"/>
    <lineage>
        <taxon>Eukaryota</taxon>
        <taxon>Fungi</taxon>
        <taxon>Dikarya</taxon>
        <taxon>Ascomycota</taxon>
        <taxon>Pezizomycotina</taxon>
        <taxon>Dothideomycetes</taxon>
        <taxon>Dothideomycetidae</taxon>
        <taxon>Dothideales</taxon>
        <taxon>Saccotheciaceae</taxon>
        <taxon>Aureobasidium</taxon>
    </lineage>
</organism>